<dbReference type="Proteomes" id="UP000515708">
    <property type="component" value="Chromosome"/>
</dbReference>
<dbReference type="Pfam" id="PF09084">
    <property type="entry name" value="NMT1"/>
    <property type="match status" value="1"/>
</dbReference>
<dbReference type="GO" id="GO:0009228">
    <property type="term" value="P:thiamine biosynthetic process"/>
    <property type="evidence" value="ECO:0007669"/>
    <property type="project" value="InterPro"/>
</dbReference>
<feature type="domain" description="SsuA/THI5-like" evidence="1">
    <location>
        <begin position="61"/>
        <end position="269"/>
    </location>
</feature>
<evidence type="ECO:0000313" key="2">
    <source>
        <dbReference type="EMBL" id="QMU97004.1"/>
    </source>
</evidence>
<dbReference type="Gene3D" id="3.40.190.10">
    <property type="entry name" value="Periplasmic binding protein-like II"/>
    <property type="match status" value="2"/>
</dbReference>
<dbReference type="InterPro" id="IPR027939">
    <property type="entry name" value="NMT1/THI5"/>
</dbReference>
<dbReference type="RefSeq" id="WP_182256044.1">
    <property type="nucleotide sequence ID" value="NZ_CP043732.1"/>
</dbReference>
<organism evidence="2 3">
    <name type="scientific">Microbacterium esteraromaticum</name>
    <dbReference type="NCBI Taxonomy" id="57043"/>
    <lineage>
        <taxon>Bacteria</taxon>
        <taxon>Bacillati</taxon>
        <taxon>Actinomycetota</taxon>
        <taxon>Actinomycetes</taxon>
        <taxon>Micrococcales</taxon>
        <taxon>Microbacteriaceae</taxon>
        <taxon>Microbacterium</taxon>
    </lineage>
</organism>
<sequence length="346" mass="36011">MSHLSAPARVGRSVAAVAGIAALALLTACSGGSETPASDGADVKPLESAAFQLGWIPNVESMAPIVASARGYFEDEGVDVELLPGGPEVTTDAQIVSGNALVGSLSSEGLANSVRAGAPLVAIGAIYQTSSSAIITTEASGISEPKDLEGRRFGISQTDARVYTPFFSLNGVDETKIDEVSTGSDPASLISGEVDAMSGTLANQPIALEAAGVKTKTIRLADYGYNRWSQLLVVRKDSLEDPQKRATVEAMLKAITKGLEESVADPDAAAQTVYDVYGEQLGLELDQQKASAAVWAELAANPTTDQGLVQITEEGIQSQQEFFDTIGIEVDAADLFDLSVQEEGSR</sequence>
<evidence type="ECO:0000313" key="3">
    <source>
        <dbReference type="Proteomes" id="UP000515708"/>
    </source>
</evidence>
<gene>
    <name evidence="2" type="ORF">FVO59_07025</name>
</gene>
<accession>A0A7D8ABY3</accession>
<evidence type="ECO:0000259" key="1">
    <source>
        <dbReference type="Pfam" id="PF09084"/>
    </source>
</evidence>
<reference evidence="2 3" key="1">
    <citation type="journal article" date="2020" name="Front. Microbiol.">
        <title>Design of Bacterial Strain-Specific qPCR Assays Using NGS Data and Publicly Available Resources and Its Application to Track Biocontrol Strains.</title>
        <authorList>
            <person name="Hernandez I."/>
            <person name="Sant C."/>
            <person name="Martinez R."/>
            <person name="Fernandez C."/>
        </authorList>
    </citation>
    <scope>NUCLEOTIDE SEQUENCE [LARGE SCALE GENOMIC DNA]</scope>
    <source>
        <strain evidence="2 3">B24</strain>
    </source>
</reference>
<dbReference type="PANTHER" id="PTHR31528:SF3">
    <property type="entry name" value="THIAMINE BIOSYNTHESIS PROTEIN HI_0357-RELATED"/>
    <property type="match status" value="1"/>
</dbReference>
<dbReference type="AlphaFoldDB" id="A0A7D8ABY3"/>
<dbReference type="PANTHER" id="PTHR31528">
    <property type="entry name" value="4-AMINO-5-HYDROXYMETHYL-2-METHYLPYRIMIDINE PHOSPHATE SYNTHASE THI11-RELATED"/>
    <property type="match status" value="1"/>
</dbReference>
<dbReference type="EMBL" id="CP043732">
    <property type="protein sequence ID" value="QMU97004.1"/>
    <property type="molecule type" value="Genomic_DNA"/>
</dbReference>
<protein>
    <submittedName>
        <fullName evidence="2">ABC transporter substrate-binding protein</fullName>
    </submittedName>
</protein>
<proteinExistence type="predicted"/>
<dbReference type="InterPro" id="IPR015168">
    <property type="entry name" value="SsuA/THI5"/>
</dbReference>
<dbReference type="SUPFAM" id="SSF53850">
    <property type="entry name" value="Periplasmic binding protein-like II"/>
    <property type="match status" value="1"/>
</dbReference>
<name>A0A7D8ABY3_9MICO</name>